<comment type="caution">
    <text evidence="2">The sequence shown here is derived from an EMBL/GenBank/DDBJ whole genome shotgun (WGS) entry which is preliminary data.</text>
</comment>
<reference evidence="3" key="1">
    <citation type="journal article" date="2019" name="Int. J. Syst. Evol. Microbiol.">
        <title>The Global Catalogue of Microorganisms (GCM) 10K type strain sequencing project: providing services to taxonomists for standard genome sequencing and annotation.</title>
        <authorList>
            <consortium name="The Broad Institute Genomics Platform"/>
            <consortium name="The Broad Institute Genome Sequencing Center for Infectious Disease"/>
            <person name="Wu L."/>
            <person name="Ma J."/>
        </authorList>
    </citation>
    <scope>NUCLEOTIDE SEQUENCE [LARGE SCALE GENOMIC DNA]</scope>
    <source>
        <strain evidence="3">JCM 16904</strain>
    </source>
</reference>
<dbReference type="Proteomes" id="UP001500902">
    <property type="component" value="Unassembled WGS sequence"/>
</dbReference>
<organism evidence="2 3">
    <name type="scientific">Nonomuraea antimicrobica</name>
    <dbReference type="NCBI Taxonomy" id="561173"/>
    <lineage>
        <taxon>Bacteria</taxon>
        <taxon>Bacillati</taxon>
        <taxon>Actinomycetota</taxon>
        <taxon>Actinomycetes</taxon>
        <taxon>Streptosporangiales</taxon>
        <taxon>Streptosporangiaceae</taxon>
        <taxon>Nonomuraea</taxon>
    </lineage>
</organism>
<evidence type="ECO:0000256" key="1">
    <source>
        <dbReference type="SAM" id="MobiDB-lite"/>
    </source>
</evidence>
<evidence type="ECO:0000313" key="2">
    <source>
        <dbReference type="EMBL" id="GAA3718624.1"/>
    </source>
</evidence>
<name>A0ABP7EHI6_9ACTN</name>
<feature type="region of interest" description="Disordered" evidence="1">
    <location>
        <begin position="103"/>
        <end position="123"/>
    </location>
</feature>
<evidence type="ECO:0000313" key="3">
    <source>
        <dbReference type="Proteomes" id="UP001500902"/>
    </source>
</evidence>
<proteinExistence type="predicted"/>
<gene>
    <name evidence="2" type="ORF">GCM10022224_100430</name>
</gene>
<accession>A0ABP7EHI6</accession>
<sequence length="123" mass="13263">MLSGSGRAGRGVRHFQLWAGTFRRSRSMGTTAVDAGGEAPSTGGAGRCTRPWTGYRMCAWRTESCPPGRPWPTSWPGGLDTRLCRPGLGEAVAAEPISRRPLPVTLGPIDRLHTDEPVHPWDA</sequence>
<protein>
    <submittedName>
        <fullName evidence="2">Uncharacterized protein</fullName>
    </submittedName>
</protein>
<dbReference type="EMBL" id="BAAAZP010000238">
    <property type="protein sequence ID" value="GAA3718624.1"/>
    <property type="molecule type" value="Genomic_DNA"/>
</dbReference>
<feature type="compositionally biased region" description="Basic and acidic residues" evidence="1">
    <location>
        <begin position="110"/>
        <end position="123"/>
    </location>
</feature>
<keyword evidence="3" id="KW-1185">Reference proteome</keyword>